<sequence>MQSAGIAKKEDAISSIQFGQSKYDGNGTKDARLRGELNEKREQVLFVLNTAASYLYNEVKLKVLNIFSDSNERRTTTNQIHYEFETIFSVFEEQVEKCILLAGFVNELQQLIGRDVIGGVTDKGHPGYGSDRNWAAIFKTILLSCKSLIGQMTEAVLPNVIRSAVSLNSEVMDAFGLISQIRGSIDTVLEKLIEVEIERASLVELEQNYFVRVGLITEQQLALEEAAMKGRDHLSWEEGRGARLPRRRL</sequence>
<comment type="caution">
    <text evidence="1">The sequence shown here is derived from an EMBL/GenBank/DDBJ whole genome shotgun (WGS) entry which is preliminary data.</text>
</comment>
<organism evidence="1 2">
    <name type="scientific">Rubus argutus</name>
    <name type="common">Southern blackberry</name>
    <dbReference type="NCBI Taxonomy" id="59490"/>
    <lineage>
        <taxon>Eukaryota</taxon>
        <taxon>Viridiplantae</taxon>
        <taxon>Streptophyta</taxon>
        <taxon>Embryophyta</taxon>
        <taxon>Tracheophyta</taxon>
        <taxon>Spermatophyta</taxon>
        <taxon>Magnoliopsida</taxon>
        <taxon>eudicotyledons</taxon>
        <taxon>Gunneridae</taxon>
        <taxon>Pentapetalae</taxon>
        <taxon>rosids</taxon>
        <taxon>fabids</taxon>
        <taxon>Rosales</taxon>
        <taxon>Rosaceae</taxon>
        <taxon>Rosoideae</taxon>
        <taxon>Rosoideae incertae sedis</taxon>
        <taxon>Rubus</taxon>
    </lineage>
</organism>
<dbReference type="AlphaFoldDB" id="A0AAW1Y1Q2"/>
<name>A0AAW1Y1Q2_RUBAR</name>
<gene>
    <name evidence="1" type="ORF">M0R45_007940</name>
</gene>
<evidence type="ECO:0008006" key="3">
    <source>
        <dbReference type="Google" id="ProtNLM"/>
    </source>
</evidence>
<dbReference type="Proteomes" id="UP001457282">
    <property type="component" value="Unassembled WGS sequence"/>
</dbReference>
<accession>A0AAW1Y1Q2</accession>
<protein>
    <recommendedName>
        <fullName evidence="3">Exocyst complex component SEC5</fullName>
    </recommendedName>
</protein>
<keyword evidence="2" id="KW-1185">Reference proteome</keyword>
<evidence type="ECO:0000313" key="1">
    <source>
        <dbReference type="EMBL" id="KAK9942265.1"/>
    </source>
</evidence>
<reference evidence="1 2" key="1">
    <citation type="journal article" date="2023" name="G3 (Bethesda)">
        <title>A chromosome-length genome assembly and annotation of blackberry (Rubus argutus, cv. 'Hillquist').</title>
        <authorList>
            <person name="Bruna T."/>
            <person name="Aryal R."/>
            <person name="Dudchenko O."/>
            <person name="Sargent D.J."/>
            <person name="Mead D."/>
            <person name="Buti M."/>
            <person name="Cavallini A."/>
            <person name="Hytonen T."/>
            <person name="Andres J."/>
            <person name="Pham M."/>
            <person name="Weisz D."/>
            <person name="Mascagni F."/>
            <person name="Usai G."/>
            <person name="Natali L."/>
            <person name="Bassil N."/>
            <person name="Fernandez G.E."/>
            <person name="Lomsadze A."/>
            <person name="Armour M."/>
            <person name="Olukolu B."/>
            <person name="Poorten T."/>
            <person name="Britton C."/>
            <person name="Davik J."/>
            <person name="Ashrafi H."/>
            <person name="Aiden E.L."/>
            <person name="Borodovsky M."/>
            <person name="Worthington M."/>
        </authorList>
    </citation>
    <scope>NUCLEOTIDE SEQUENCE [LARGE SCALE GENOMIC DNA]</scope>
    <source>
        <strain evidence="1">PI 553951</strain>
    </source>
</reference>
<evidence type="ECO:0000313" key="2">
    <source>
        <dbReference type="Proteomes" id="UP001457282"/>
    </source>
</evidence>
<dbReference type="EMBL" id="JBEDUW010000002">
    <property type="protein sequence ID" value="KAK9942265.1"/>
    <property type="molecule type" value="Genomic_DNA"/>
</dbReference>
<proteinExistence type="predicted"/>